<sequence length="41" mass="4940">MTYTLNLLGKYKNLPLTEDAVLRMNRDWISYGDRLNKRIPR</sequence>
<evidence type="ECO:0000313" key="2">
    <source>
        <dbReference type="Proteomes" id="UP001303285"/>
    </source>
</evidence>
<comment type="caution">
    <text evidence="1">The sequence shown here is derived from an EMBL/GenBank/DDBJ whole genome shotgun (WGS) entry which is preliminary data.</text>
</comment>
<dbReference type="Proteomes" id="UP001303285">
    <property type="component" value="Unassembled WGS sequence"/>
</dbReference>
<reference evidence="1 2" key="1">
    <citation type="submission" date="2023-12" db="EMBL/GenBank/DDBJ databases">
        <title>Baltic Sea Cyanobacteria.</title>
        <authorList>
            <person name="Delbaje E."/>
            <person name="Fewer D.P."/>
            <person name="Shishido T.K."/>
        </authorList>
    </citation>
    <scope>NUCLEOTIDE SEQUENCE [LARGE SCALE GENOMIC DNA]</scope>
    <source>
        <strain evidence="1 2">UHCC 0060</strain>
    </source>
</reference>
<accession>A0ABU5ULK4</accession>
<proteinExistence type="predicted"/>
<gene>
    <name evidence="1" type="ORF">VB695_03420</name>
</gene>
<organism evidence="1 2">
    <name type="scientific">Nodularia spumigena UHCC 0060</name>
    <dbReference type="NCBI Taxonomy" id="3110300"/>
    <lineage>
        <taxon>Bacteria</taxon>
        <taxon>Bacillati</taxon>
        <taxon>Cyanobacteriota</taxon>
        <taxon>Cyanophyceae</taxon>
        <taxon>Nostocales</taxon>
        <taxon>Nodulariaceae</taxon>
        <taxon>Nodularia</taxon>
    </lineage>
</organism>
<dbReference type="EMBL" id="JAYGHK010000007">
    <property type="protein sequence ID" value="MEA5607133.1"/>
    <property type="molecule type" value="Genomic_DNA"/>
</dbReference>
<evidence type="ECO:0000313" key="1">
    <source>
        <dbReference type="EMBL" id="MEA5607133.1"/>
    </source>
</evidence>
<name>A0ABU5ULK4_NODSP</name>
<keyword evidence="2" id="KW-1185">Reference proteome</keyword>
<dbReference type="RefSeq" id="WP_269454104.1">
    <property type="nucleotide sequence ID" value="NZ_JAYGHK010000007.1"/>
</dbReference>
<protein>
    <submittedName>
        <fullName evidence="1">Uncharacterized protein</fullName>
    </submittedName>
</protein>